<organism evidence="2 3">
    <name type="scientific">Frondihabitans cladoniiphilus</name>
    <dbReference type="NCBI Taxonomy" id="715785"/>
    <lineage>
        <taxon>Bacteria</taxon>
        <taxon>Bacillati</taxon>
        <taxon>Actinomycetota</taxon>
        <taxon>Actinomycetes</taxon>
        <taxon>Micrococcales</taxon>
        <taxon>Microbacteriaceae</taxon>
        <taxon>Frondihabitans</taxon>
    </lineage>
</organism>
<evidence type="ECO:0000313" key="3">
    <source>
        <dbReference type="Proteomes" id="UP001501295"/>
    </source>
</evidence>
<dbReference type="Proteomes" id="UP001501295">
    <property type="component" value="Unassembled WGS sequence"/>
</dbReference>
<comment type="caution">
    <text evidence="2">The sequence shown here is derived from an EMBL/GenBank/DDBJ whole genome shotgun (WGS) entry which is preliminary data.</text>
</comment>
<protein>
    <submittedName>
        <fullName evidence="2">DUF427 domain-containing protein</fullName>
    </submittedName>
</protein>
<evidence type="ECO:0000259" key="1">
    <source>
        <dbReference type="Pfam" id="PF04248"/>
    </source>
</evidence>
<dbReference type="PANTHER" id="PTHR43058">
    <property type="entry name" value="SLR0655 PROTEIN"/>
    <property type="match status" value="1"/>
</dbReference>
<dbReference type="EMBL" id="BAABLM010000010">
    <property type="protein sequence ID" value="GAA4684740.1"/>
    <property type="molecule type" value="Genomic_DNA"/>
</dbReference>
<dbReference type="Gene3D" id="2.170.150.40">
    <property type="entry name" value="Domain of unknown function (DUF427)"/>
    <property type="match status" value="1"/>
</dbReference>
<accession>A0ABP8W961</accession>
<dbReference type="InterPro" id="IPR038694">
    <property type="entry name" value="DUF427_sf"/>
</dbReference>
<proteinExistence type="predicted"/>
<name>A0ABP8W961_9MICO</name>
<dbReference type="PANTHER" id="PTHR43058:SF1">
    <property type="entry name" value="DUF427 DOMAIN-CONTAINING PROTEIN"/>
    <property type="match status" value="1"/>
</dbReference>
<keyword evidence="3" id="KW-1185">Reference proteome</keyword>
<dbReference type="Pfam" id="PF04248">
    <property type="entry name" value="NTP_transf_9"/>
    <property type="match status" value="1"/>
</dbReference>
<reference evidence="3" key="1">
    <citation type="journal article" date="2019" name="Int. J. Syst. Evol. Microbiol.">
        <title>The Global Catalogue of Microorganisms (GCM) 10K type strain sequencing project: providing services to taxonomists for standard genome sequencing and annotation.</title>
        <authorList>
            <consortium name="The Broad Institute Genomics Platform"/>
            <consortium name="The Broad Institute Genome Sequencing Center for Infectious Disease"/>
            <person name="Wu L."/>
            <person name="Ma J."/>
        </authorList>
    </citation>
    <scope>NUCLEOTIDE SEQUENCE [LARGE SCALE GENOMIC DNA]</scope>
    <source>
        <strain evidence="3">JCM 18956</strain>
    </source>
</reference>
<dbReference type="InterPro" id="IPR007361">
    <property type="entry name" value="DUF427"/>
</dbReference>
<feature type="domain" description="DUF427" evidence="1">
    <location>
        <begin position="1"/>
        <end position="96"/>
    </location>
</feature>
<evidence type="ECO:0000313" key="2">
    <source>
        <dbReference type="EMBL" id="GAA4684740.1"/>
    </source>
</evidence>
<gene>
    <name evidence="2" type="ORF">GCM10025780_33630</name>
</gene>
<sequence length="138" mass="14859">MVVRLGGQVVAETRESWRVLETSHPPGYYLPRASFAAGVLSPAPGRSLCEFKGQAGYLDVSGGEGGDRIVADAAAWFYREPWPGYEMLADHVSLYPGAMDSCEVDGERVQPQEGAFYGGWITSRIVGPFKGGPGTMGW</sequence>